<dbReference type="RefSeq" id="WP_011713243.1">
    <property type="nucleotide sequence ID" value="NC_008576.1"/>
</dbReference>
<dbReference type="InterPro" id="IPR003660">
    <property type="entry name" value="HAMP_dom"/>
</dbReference>
<dbReference type="CDD" id="cd12107">
    <property type="entry name" value="Hemerythrin"/>
    <property type="match status" value="1"/>
</dbReference>
<dbReference type="Pfam" id="PF01814">
    <property type="entry name" value="Hemerythrin"/>
    <property type="match status" value="1"/>
</dbReference>
<keyword evidence="2" id="KW-0479">Metal-binding</keyword>
<dbReference type="Pfam" id="PF00015">
    <property type="entry name" value="MCPsignal"/>
    <property type="match status" value="1"/>
</dbReference>
<evidence type="ECO:0000256" key="5">
    <source>
        <dbReference type="ARBA" id="ARBA00029447"/>
    </source>
</evidence>
<evidence type="ECO:0000259" key="9">
    <source>
        <dbReference type="PROSITE" id="PS50885"/>
    </source>
</evidence>
<feature type="domain" description="Methyl-accepting transducer" evidence="8">
    <location>
        <begin position="402"/>
        <end position="659"/>
    </location>
</feature>
<dbReference type="InterPro" id="IPR012312">
    <property type="entry name" value="Hemerythrin-like"/>
</dbReference>
<dbReference type="EMBL" id="CP000471">
    <property type="protein sequence ID" value="ABK44094.1"/>
    <property type="molecule type" value="Genomic_DNA"/>
</dbReference>
<name>A0L801_MAGMM</name>
<dbReference type="SMART" id="SM00283">
    <property type="entry name" value="MA"/>
    <property type="match status" value="1"/>
</dbReference>
<dbReference type="InterPro" id="IPR004089">
    <property type="entry name" value="MCPsignal_dom"/>
</dbReference>
<reference evidence="10 11" key="2">
    <citation type="journal article" date="2012" name="Int. J. Syst. Evol. Microbiol.">
        <title>Magnetococcus marinus gen. nov., sp. nov., a marine, magnetotactic bacterium that represents a novel lineage (Magnetococcaceae fam. nov.; Magnetococcales ord. nov.) at the base of the Alphaproteobacteria.</title>
        <authorList>
            <person name="Bazylinski D.A."/>
            <person name="Williams T.J."/>
            <person name="Lefevre C.T."/>
            <person name="Berg R.J."/>
            <person name="Zhang C.L."/>
            <person name="Bowser S.S."/>
            <person name="Dean A.J."/>
            <person name="Beveridge T.J."/>
        </authorList>
    </citation>
    <scope>NUCLEOTIDE SEQUENCE [LARGE SCALE GENOMIC DNA]</scope>
    <source>
        <strain evidence="11">ATCC BAA-1437 / JCM 17883 / MC-1</strain>
    </source>
</reference>
<protein>
    <submittedName>
        <fullName evidence="10">Methyl-accepting chemotaxis sensory transducer</fullName>
    </submittedName>
</protein>
<evidence type="ECO:0000256" key="7">
    <source>
        <dbReference type="SAM" id="Phobius"/>
    </source>
</evidence>
<dbReference type="SUPFAM" id="SSF47188">
    <property type="entry name" value="Hemerythrin-like"/>
    <property type="match status" value="1"/>
</dbReference>
<reference evidence="11" key="1">
    <citation type="journal article" date="2009" name="Appl. Environ. Microbiol.">
        <title>Complete genome sequence of the chemolithoautotrophic marine magnetotactic coccus strain MC-1.</title>
        <authorList>
            <person name="Schubbe S."/>
            <person name="Williams T.J."/>
            <person name="Xie G."/>
            <person name="Kiss H.E."/>
            <person name="Brettin T.S."/>
            <person name="Martinez D."/>
            <person name="Ross C.A."/>
            <person name="Schuler D."/>
            <person name="Cox B.L."/>
            <person name="Nealson K.H."/>
            <person name="Bazylinski D.A."/>
        </authorList>
    </citation>
    <scope>NUCLEOTIDE SEQUENCE [LARGE SCALE GENOMIC DNA]</scope>
    <source>
        <strain evidence="11">ATCC BAA-1437 / JCM 17883 / MC-1</strain>
    </source>
</reference>
<dbReference type="GO" id="GO:0046872">
    <property type="term" value="F:metal ion binding"/>
    <property type="evidence" value="ECO:0007669"/>
    <property type="project" value="UniProtKB-KW"/>
</dbReference>
<comment type="similarity">
    <text evidence="5">Belongs to the methyl-accepting chemotaxis (MCP) protein family.</text>
</comment>
<dbReference type="InterPro" id="IPR035938">
    <property type="entry name" value="Hemerythrin-like_sf"/>
</dbReference>
<evidence type="ECO:0000259" key="8">
    <source>
        <dbReference type="PROSITE" id="PS50111"/>
    </source>
</evidence>
<dbReference type="OrthoDB" id="7305302at2"/>
<dbReference type="eggNOG" id="COG2703">
    <property type="taxonomic scope" value="Bacteria"/>
</dbReference>
<dbReference type="PROSITE" id="PS50885">
    <property type="entry name" value="HAMP"/>
    <property type="match status" value="1"/>
</dbReference>
<keyword evidence="4 6" id="KW-0807">Transducer</keyword>
<dbReference type="NCBIfam" id="NF033749">
    <property type="entry name" value="bact_hemeryth"/>
    <property type="match status" value="1"/>
</dbReference>
<dbReference type="HOGENOM" id="CLU_013775_0_0_5"/>
<evidence type="ECO:0000256" key="2">
    <source>
        <dbReference type="ARBA" id="ARBA00022723"/>
    </source>
</evidence>
<dbReference type="Gene3D" id="1.10.287.950">
    <property type="entry name" value="Methyl-accepting chemotaxis protein"/>
    <property type="match status" value="1"/>
</dbReference>
<evidence type="ECO:0000256" key="1">
    <source>
        <dbReference type="ARBA" id="ARBA00010587"/>
    </source>
</evidence>
<dbReference type="Proteomes" id="UP000002586">
    <property type="component" value="Chromosome"/>
</dbReference>
<evidence type="ECO:0000313" key="10">
    <source>
        <dbReference type="EMBL" id="ABK44094.1"/>
    </source>
</evidence>
<keyword evidence="7" id="KW-0812">Transmembrane</keyword>
<dbReference type="GO" id="GO:0007165">
    <property type="term" value="P:signal transduction"/>
    <property type="evidence" value="ECO:0007669"/>
    <property type="project" value="UniProtKB-KW"/>
</dbReference>
<dbReference type="PROSITE" id="PS50111">
    <property type="entry name" value="CHEMOTAXIS_TRANSDUC_2"/>
    <property type="match status" value="1"/>
</dbReference>
<dbReference type="eggNOG" id="COG0840">
    <property type="taxonomic scope" value="Bacteria"/>
</dbReference>
<sequence length="997" mass="108801" precursor="true">MKLSVKMVLMVFVLVSLVLLLQGWLSGSMVLTVLEENMQGKLQTAMKESAKLVEARVKQTGEDVAVMQAHRDIENFLTSLVFEDLDGMTEASSNLDLFFQRVYQAKPRYSIIQLASTKGKPYLQLSEGKRVEQYYAFDVASMLAEMKAQDKKRIHRAQLTNGHWGLYTAAALEVEGRVEGILLLYQPISALVKELTAGLQAEQVVASVIGDNSLVGKTAGMEGALQQKMMAGKLAGWVTHRIEIPSLKWVMVGGIEQSGAMAVVWKLSLTAFMAAVVLVVLISLFTRNTITRRLARIGRSIGGLADGNLTERITISEKPDEIDEIAIFVNQLADSLTFSIRTIGMQSSTVTAFIQEVLGISRTLGVNSEKVNQFSHVLAEQNDSLTQAIANIKDLSNRTASRMGSLTNGANSVAENMNTIAGAAEQASQNVSTMASAAEEMTANVAGVNQSLGVMNRSVSQVSHAVGEVKSALQRVKGQCTQATNLSQAANGHANHTMEVMTKLTRSAQEVGKVVDIINNIAEQTNMLALNASIEAAGAGEAGKGFSVVANEVKELAFQTSEATKMIGTQVDEIQDNTRAATRAVNEISNTITAINQSNAEISNSVEEQDHAVQAIAHAMQEVTHGNQEVTRNAQELEIAVQEVAQASGEVAAGSQEIAAASANAASAAQEMSGQALEVSHFADETLKTVDSTDETTRIFHDKVEESLGLAMAMHGHVNHFAALRDVARSISDGLCAAQCAFDIGDELFDMRDLKERYMALMGALETAIHSQTPLTESPVPAPESVPFLRWLGKQRGILSWFPNLAELEQSVKAMHTLGGEIVELTRRQDFNAALTKMADFHNQRSTFFRHANDLYLGQLGQSIDRSTFLKWNDGYSTGNAQIDGEHQQLMNIINELYIKLWSGEKNPDYNPILLRLDGYTRDHLRREEELLASKSAPGLDGHKSIHREFIKKLEAFKLAFDQGNVGLSMEMMAFLKNWLSQHIVKVDKVIFKKIGY</sequence>
<dbReference type="Gene3D" id="6.10.340.10">
    <property type="match status" value="1"/>
</dbReference>
<dbReference type="PANTHER" id="PTHR32089">
    <property type="entry name" value="METHYL-ACCEPTING CHEMOTAXIS PROTEIN MCPB"/>
    <property type="match status" value="1"/>
</dbReference>
<organism evidence="10 11">
    <name type="scientific">Magnetococcus marinus (strain ATCC BAA-1437 / JCM 17883 / MC-1)</name>
    <dbReference type="NCBI Taxonomy" id="156889"/>
    <lineage>
        <taxon>Bacteria</taxon>
        <taxon>Pseudomonadati</taxon>
        <taxon>Pseudomonadota</taxon>
        <taxon>Magnetococcia</taxon>
        <taxon>Magnetococcales</taxon>
        <taxon>Magnetococcaceae</taxon>
        <taxon>Magnetococcus</taxon>
    </lineage>
</organism>
<dbReference type="NCBIfam" id="TIGR02481">
    <property type="entry name" value="hemeryth_dom"/>
    <property type="match status" value="1"/>
</dbReference>
<accession>A0L801</accession>
<keyword evidence="7" id="KW-1133">Transmembrane helix</keyword>
<keyword evidence="7" id="KW-0472">Membrane</keyword>
<evidence type="ECO:0000256" key="4">
    <source>
        <dbReference type="ARBA" id="ARBA00023224"/>
    </source>
</evidence>
<dbReference type="PANTHER" id="PTHR32089:SF112">
    <property type="entry name" value="LYSOZYME-LIKE PROTEIN-RELATED"/>
    <property type="match status" value="1"/>
</dbReference>
<dbReference type="SMART" id="SM00304">
    <property type="entry name" value="HAMP"/>
    <property type="match status" value="1"/>
</dbReference>
<dbReference type="Pfam" id="PF00672">
    <property type="entry name" value="HAMP"/>
    <property type="match status" value="1"/>
</dbReference>
<evidence type="ECO:0000256" key="6">
    <source>
        <dbReference type="PROSITE-ProRule" id="PRU00284"/>
    </source>
</evidence>
<dbReference type="SUPFAM" id="SSF58104">
    <property type="entry name" value="Methyl-accepting chemotaxis protein (MCP) signaling domain"/>
    <property type="match status" value="2"/>
</dbReference>
<dbReference type="KEGG" id="mgm:Mmc1_1585"/>
<comment type="similarity">
    <text evidence="1">Belongs to the hemerythrin family.</text>
</comment>
<feature type="domain" description="HAMP" evidence="9">
    <location>
        <begin position="288"/>
        <end position="341"/>
    </location>
</feature>
<dbReference type="AlphaFoldDB" id="A0L801"/>
<keyword evidence="11" id="KW-1185">Reference proteome</keyword>
<dbReference type="STRING" id="156889.Mmc1_1585"/>
<dbReference type="CDD" id="cd06225">
    <property type="entry name" value="HAMP"/>
    <property type="match status" value="1"/>
</dbReference>
<evidence type="ECO:0000256" key="3">
    <source>
        <dbReference type="ARBA" id="ARBA00023004"/>
    </source>
</evidence>
<evidence type="ECO:0000313" key="11">
    <source>
        <dbReference type="Proteomes" id="UP000002586"/>
    </source>
</evidence>
<keyword evidence="3" id="KW-0408">Iron</keyword>
<proteinExistence type="inferred from homology"/>
<gene>
    <name evidence="10" type="ordered locus">Mmc1_1585</name>
</gene>
<dbReference type="Gene3D" id="1.20.120.50">
    <property type="entry name" value="Hemerythrin-like"/>
    <property type="match status" value="1"/>
</dbReference>
<dbReference type="InterPro" id="IPR012827">
    <property type="entry name" value="Hemerythrin_metal-bd"/>
</dbReference>
<dbReference type="GO" id="GO:0016020">
    <property type="term" value="C:membrane"/>
    <property type="evidence" value="ECO:0007669"/>
    <property type="project" value="InterPro"/>
</dbReference>
<feature type="transmembrane region" description="Helical" evidence="7">
    <location>
        <begin position="263"/>
        <end position="286"/>
    </location>
</feature>